<organism evidence="1">
    <name type="scientific">uncultured organism</name>
    <dbReference type="NCBI Taxonomy" id="155900"/>
    <lineage>
        <taxon>unclassified sequences</taxon>
        <taxon>environmental samples</taxon>
    </lineage>
</organism>
<dbReference type="SUPFAM" id="SSF53790">
    <property type="entry name" value="Tetrapyrrole methylase"/>
    <property type="match status" value="1"/>
</dbReference>
<gene>
    <name evidence="1" type="primary">cysG_2</name>
    <name evidence="1" type="ORF">KBTEX_04304</name>
</gene>
<dbReference type="AlphaFoldDB" id="A0A5B8RIU7"/>
<accession>A0A5B8RIU7</accession>
<reference evidence="1" key="1">
    <citation type="submission" date="2019-06" db="EMBL/GenBank/DDBJ databases">
        <authorList>
            <person name="Murdoch R.W."/>
            <person name="Fathepure B."/>
        </authorList>
    </citation>
    <scope>NUCLEOTIDE SEQUENCE</scope>
</reference>
<dbReference type="GO" id="GO:0004851">
    <property type="term" value="F:uroporphyrin-III C-methyltransferase activity"/>
    <property type="evidence" value="ECO:0007669"/>
    <property type="project" value="TreeGrafter"/>
</dbReference>
<protein>
    <submittedName>
        <fullName evidence="1">Siroheme synthase</fullName>
    </submittedName>
</protein>
<name>A0A5B8RIU7_9ZZZZ</name>
<dbReference type="Gene3D" id="3.30.950.10">
    <property type="entry name" value="Methyltransferase, Cobalt-precorrin-4 Transmethylase, Domain 2"/>
    <property type="match status" value="1"/>
</dbReference>
<dbReference type="PANTHER" id="PTHR45790">
    <property type="entry name" value="SIROHEME SYNTHASE-RELATED"/>
    <property type="match status" value="1"/>
</dbReference>
<dbReference type="InterPro" id="IPR050161">
    <property type="entry name" value="Siro_Cobalamin_biosynth"/>
</dbReference>
<dbReference type="PANTHER" id="PTHR45790:SF1">
    <property type="entry name" value="SIROHEME SYNTHASE"/>
    <property type="match status" value="1"/>
</dbReference>
<evidence type="ECO:0000313" key="1">
    <source>
        <dbReference type="EMBL" id="QEA07938.1"/>
    </source>
</evidence>
<dbReference type="GO" id="GO:0019354">
    <property type="term" value="P:siroheme biosynthetic process"/>
    <property type="evidence" value="ECO:0007669"/>
    <property type="project" value="TreeGrafter"/>
</dbReference>
<dbReference type="InterPro" id="IPR014776">
    <property type="entry name" value="4pyrrole_Mease_sub2"/>
</dbReference>
<dbReference type="EMBL" id="MN079503">
    <property type="protein sequence ID" value="QEA07938.1"/>
    <property type="molecule type" value="Genomic_DNA"/>
</dbReference>
<sequence length="92" mass="9449">MGLAGIDRLVAGLLAHGAPSERPAAVVQQGTTAAQRVVAGRLDALPGLVRDAGLRAPTLIVVGEVVRLRERLAWFDPATAENAVAGWSTAQG</sequence>
<proteinExistence type="predicted"/>
<dbReference type="InterPro" id="IPR035996">
    <property type="entry name" value="4pyrrol_Methylase_sf"/>
</dbReference>